<accession>A0A498R9J6</accession>
<dbReference type="InterPro" id="IPR041380">
    <property type="entry name" value="Acetyltransf_17"/>
</dbReference>
<dbReference type="InterPro" id="IPR025559">
    <property type="entry name" value="Eis_dom"/>
</dbReference>
<dbReference type="InterPro" id="IPR036527">
    <property type="entry name" value="SCP2_sterol-bd_dom_sf"/>
</dbReference>
<proteinExistence type="predicted"/>
<keyword evidence="2" id="KW-0808">Transferase</keyword>
<protein>
    <submittedName>
        <fullName evidence="2">Acyl-coa n-acyltransferase</fullName>
    </submittedName>
</protein>
<keyword evidence="3" id="KW-1185">Reference proteome</keyword>
<dbReference type="Pfam" id="PF13530">
    <property type="entry name" value="SCP2_2"/>
    <property type="match status" value="1"/>
</dbReference>
<dbReference type="InterPro" id="IPR000182">
    <property type="entry name" value="GNAT_dom"/>
</dbReference>
<dbReference type="PROSITE" id="PS51186">
    <property type="entry name" value="GNAT"/>
    <property type="match status" value="1"/>
</dbReference>
<keyword evidence="2" id="KW-0012">Acyltransferase</keyword>
<dbReference type="SUPFAM" id="SSF55718">
    <property type="entry name" value="SCP-like"/>
    <property type="match status" value="1"/>
</dbReference>
<evidence type="ECO:0000259" key="1">
    <source>
        <dbReference type="PROSITE" id="PS51186"/>
    </source>
</evidence>
<dbReference type="Gene3D" id="3.40.630.30">
    <property type="match status" value="2"/>
</dbReference>
<reference evidence="2 3" key="1">
    <citation type="submission" date="2018-06" db="EMBL/GenBank/DDBJ databases">
        <authorList>
            <person name="Strepis N."/>
        </authorList>
    </citation>
    <scope>NUCLEOTIDE SEQUENCE [LARGE SCALE GENOMIC DNA]</scope>
    <source>
        <strain evidence="2">LUCI</strain>
    </source>
</reference>
<dbReference type="PANTHER" id="PTHR37817:SF1">
    <property type="entry name" value="N-ACETYLTRANSFERASE EIS"/>
    <property type="match status" value="1"/>
</dbReference>
<dbReference type="InterPro" id="IPR016181">
    <property type="entry name" value="Acyl_CoA_acyltransferase"/>
</dbReference>
<evidence type="ECO:0000313" key="2">
    <source>
        <dbReference type="EMBL" id="VBB06813.1"/>
    </source>
</evidence>
<name>A0A498R9J6_9FIRM</name>
<evidence type="ECO:0000313" key="3">
    <source>
        <dbReference type="Proteomes" id="UP000277811"/>
    </source>
</evidence>
<feature type="domain" description="N-acetyltransferase" evidence="1">
    <location>
        <begin position="1"/>
        <end position="138"/>
    </location>
</feature>
<dbReference type="GO" id="GO:0034069">
    <property type="term" value="F:aminoglycoside N-acetyltransferase activity"/>
    <property type="evidence" value="ECO:0007669"/>
    <property type="project" value="TreeGrafter"/>
</dbReference>
<dbReference type="SUPFAM" id="SSF55729">
    <property type="entry name" value="Acyl-CoA N-acyltransferases (Nat)"/>
    <property type="match status" value="1"/>
</dbReference>
<dbReference type="EMBL" id="UPPP01000068">
    <property type="protein sequence ID" value="VBB06813.1"/>
    <property type="molecule type" value="Genomic_DNA"/>
</dbReference>
<dbReference type="Pfam" id="PF13527">
    <property type="entry name" value="Acetyltransf_9"/>
    <property type="match status" value="1"/>
</dbReference>
<dbReference type="OrthoDB" id="9768284at2"/>
<dbReference type="InterPro" id="IPR051554">
    <property type="entry name" value="Acetyltransferase_Eis"/>
</dbReference>
<organism evidence="2 3">
    <name type="scientific">Lucifera butyrica</name>
    <dbReference type="NCBI Taxonomy" id="1351585"/>
    <lineage>
        <taxon>Bacteria</taxon>
        <taxon>Bacillati</taxon>
        <taxon>Bacillota</taxon>
        <taxon>Negativicutes</taxon>
        <taxon>Veillonellales</taxon>
        <taxon>Veillonellaceae</taxon>
        <taxon>Lucifera</taxon>
    </lineage>
</organism>
<dbReference type="Proteomes" id="UP000277811">
    <property type="component" value="Unassembled WGS sequence"/>
</dbReference>
<dbReference type="PANTHER" id="PTHR37817">
    <property type="entry name" value="N-ACETYLTRANSFERASE EIS"/>
    <property type="match status" value="1"/>
</dbReference>
<dbReference type="Pfam" id="PF17668">
    <property type="entry name" value="Acetyltransf_17"/>
    <property type="match status" value="1"/>
</dbReference>
<dbReference type="Gene3D" id="3.30.1050.10">
    <property type="entry name" value="SCP2 sterol-binding domain"/>
    <property type="match status" value="1"/>
</dbReference>
<gene>
    <name evidence="2" type="ORF">LUCI_2050</name>
</gene>
<dbReference type="AlphaFoldDB" id="A0A498R9J6"/>
<dbReference type="RefSeq" id="WP_122627762.1">
    <property type="nucleotide sequence ID" value="NZ_UPPP01000068.1"/>
</dbReference>
<dbReference type="GO" id="GO:0030649">
    <property type="term" value="P:aminoglycoside antibiotic catabolic process"/>
    <property type="evidence" value="ECO:0007669"/>
    <property type="project" value="TreeGrafter"/>
</dbReference>
<sequence>MEIQMARQPDEAAVKRLWDYCFEKKEEPFFKWYFSQYYRLDNVLTVKRQEKLIACLHLNPYELFLRQTAMAVSYIVGVATAPEERGGGVIRPLLQAALYEMRKRGHAVSILMPSKAGFYYPYEWELCYHHYRYDLPLDSLAGLPKAAASVSFYQREDDIGKLDQIYRQFTRNKHGYTMRGRLNWQQLIEEHQLENGYVCLWEDDNGPAAYLFYILQERKMIVREMAWVNQPTQNGVLRFLYQHRAQADTWEWNAPLDDLTCFMLPDPKQGISLFPFMSARVVDVGLALEKIYYPETGPLAITIAVKDELAEWNQRLFSLEVREGKGKVTACAAQVGDVECSIGAFTQLFFGRLDANDLLRMGRLNIQSEKALADLLRLFPKCHNYINEYY</sequence>